<feature type="region of interest" description="Disordered" evidence="1">
    <location>
        <begin position="1119"/>
        <end position="1145"/>
    </location>
</feature>
<dbReference type="Gene3D" id="1.25.40.10">
    <property type="entry name" value="Tetratricopeptide repeat domain"/>
    <property type="match status" value="1"/>
</dbReference>
<name>A0A2R5G5U9_9STRA</name>
<dbReference type="EMBL" id="BEYU01000001">
    <property type="protein sequence ID" value="GBG23823.1"/>
    <property type="molecule type" value="Genomic_DNA"/>
</dbReference>
<evidence type="ECO:0000313" key="3">
    <source>
        <dbReference type="Proteomes" id="UP000241890"/>
    </source>
</evidence>
<evidence type="ECO:0000313" key="2">
    <source>
        <dbReference type="EMBL" id="GBG23823.1"/>
    </source>
</evidence>
<protein>
    <submittedName>
        <fullName evidence="2">Uncharacterized protein</fullName>
    </submittedName>
</protein>
<dbReference type="Proteomes" id="UP000241890">
    <property type="component" value="Unassembled WGS sequence"/>
</dbReference>
<feature type="region of interest" description="Disordered" evidence="1">
    <location>
        <begin position="861"/>
        <end position="880"/>
    </location>
</feature>
<keyword evidence="3" id="KW-1185">Reference proteome</keyword>
<evidence type="ECO:0000256" key="1">
    <source>
        <dbReference type="SAM" id="MobiDB-lite"/>
    </source>
</evidence>
<dbReference type="InParanoid" id="A0A2R5G5U9"/>
<comment type="caution">
    <text evidence="2">The sequence shown here is derived from an EMBL/GenBank/DDBJ whole genome shotgun (WGS) entry which is preliminary data.</text>
</comment>
<feature type="compositionally biased region" description="Low complexity" evidence="1">
    <location>
        <begin position="658"/>
        <end position="680"/>
    </location>
</feature>
<feature type="region of interest" description="Disordered" evidence="1">
    <location>
        <begin position="779"/>
        <end position="845"/>
    </location>
</feature>
<accession>A0A2R5G5U9</accession>
<reference evidence="2 3" key="1">
    <citation type="submission" date="2017-12" db="EMBL/GenBank/DDBJ databases">
        <title>Sequencing, de novo assembly and annotation of complete genome of a new Thraustochytrid species, strain FCC1311.</title>
        <authorList>
            <person name="Sedici K."/>
            <person name="Godart F."/>
            <person name="Aiese Cigliano R."/>
            <person name="Sanseverino W."/>
            <person name="Barakat M."/>
            <person name="Ortet P."/>
            <person name="Marechal E."/>
            <person name="Cagnac O."/>
            <person name="Amato A."/>
        </authorList>
    </citation>
    <scope>NUCLEOTIDE SEQUENCE [LARGE SCALE GENOMIC DNA]</scope>
</reference>
<feature type="compositionally biased region" description="Polar residues" evidence="1">
    <location>
        <begin position="865"/>
        <end position="877"/>
    </location>
</feature>
<dbReference type="InterPro" id="IPR011990">
    <property type="entry name" value="TPR-like_helical_dom_sf"/>
</dbReference>
<feature type="compositionally biased region" description="Low complexity" evidence="1">
    <location>
        <begin position="730"/>
        <end position="750"/>
    </location>
</feature>
<feature type="region of interest" description="Disordered" evidence="1">
    <location>
        <begin position="649"/>
        <end position="690"/>
    </location>
</feature>
<feature type="region of interest" description="Disordered" evidence="1">
    <location>
        <begin position="727"/>
        <end position="762"/>
    </location>
</feature>
<organism evidence="2 3">
    <name type="scientific">Hondaea fermentalgiana</name>
    <dbReference type="NCBI Taxonomy" id="2315210"/>
    <lineage>
        <taxon>Eukaryota</taxon>
        <taxon>Sar</taxon>
        <taxon>Stramenopiles</taxon>
        <taxon>Bigyra</taxon>
        <taxon>Labyrinthulomycetes</taxon>
        <taxon>Thraustochytrida</taxon>
        <taxon>Thraustochytriidae</taxon>
        <taxon>Hondaea</taxon>
    </lineage>
</organism>
<feature type="region of interest" description="Disordered" evidence="1">
    <location>
        <begin position="984"/>
        <end position="1007"/>
    </location>
</feature>
<sequence length="1561" mass="172990">MEKREAIFSFLVRRQSDIEAKKRTAYLMFQHQPEKEIFGSLVEELSCECARTSVDFVFASATDALRLGYFLNFCIDCSLVSNLVTLKTCVQSNLAGNVCNLEDLLREKIHPAMEDIVATRASGSVTRQGQSLLFPQIVQALIRHEEAFKPLYVYYSTSEKVRLSHQIQTWEDICAGSATTQGLSYANAVQMLKDFKISPGLMTYLDYSEAFYNGRQGTWGDQVSFLRVASMDMGAATGGEDDKHASGGEGSTTNSLLSFAVKTKQARTPTFAQIDAIQEEEGNEVAMVNPAESMGHIERVLRLFYHDDANETRRIQHTTVRIRQALGNCDKLRYADFDEHLRIVESRNRVLDNASLSLPEFMLLTVDFARIILGPKARASLSSLYEAEDADELATAAGKFHSLLQLLSHHYEVLFNQELVQADTMPVEQTDDQLPAVQTALNRQLRRVFAGYAARDDPLGLEFISWESFHLFAREAGCFKALKGTEIQNIAIEASSHQQSGPEANADPKALSLQTYSKATVSSSPRASHHRPSLLEKLERLDAPCKLDHRGRMSFDTFCTAVERLLFAQARAEHGAEVHMDQRWYQDGSRSSRGISPEGKIKRAASTRLRVLYELYQPASRGLGSSARLYHTKTGSPMGPQMLLHNEREATASETHTSSGSSKNSKSNNKGFSSSGQRRGSSGKRDKMTPQELLHNHKLRLATQQVTEANNSKTVWGALLGLTQNERSQEAAASNGSGASRRSQRSSQSPVRRRSSISRQENIRELRDEVDHDFTELIEDIGAQTHIPAKPSGSPRERRRFRSSLQSPRARARNLKTADPHVAHDPIDKRGSQFSADSTDDSSTTQPVFHLTMQEDLTGVGHLSRTPSQQSHDSNAAESGAASICSNSSVIWTSHEEGPTALEAADARAEASTRWPLSRFPLDEEGKLRIDGRFDSLQLITAMGRELESSEGAKRHADRFGEIDRPRVTFRTAAAPTYAKPRPVLKAAGDDSDESSSGNIKFTEKNEEDLSTQAELVAICEGPGIQAINHAAEENGLQLSPRHSSLSHETVQASRPLSACIRASRAVVNLVGERKRIQARLESLLGEIYREKNMYIDTTLAQCEPKALVIEDRTTHLRGGKASSATVKKKSAPSRPSKNQDKAVTQRTIPKCVEPIAEQESFEEAFVACFKRGKRDKSISKLEKAYAMASQVLDRNPRLVMAVLRELVALKRHKGDLLGAEADAEKLLHLCADDEFIVLRCHVLAAKAQIQLQRGAGLEAELTERDRLALATSYALGETTSDATDFIGETKKNGLHDAQVEQDECEDADECRPILERKVGLPSQRAAQTGVGPSLATIGTALRMQGKFDEAIEMHEHHLKYALAARRWEDHRRALMDKATTLSAAGENESAHKTFATLLDAQKSQHQAQSPSIMLRKERIEMLACLVQVAMKSPRLFKISLEAIQELELLAESVGDRSNLAFALEAKFKACMLDVEGRDLRPALALAHKLILSKADSRQKLLQLRTAVQREDCLVPEELKKLVSAEEALGRAIVLDEELAMRGGPDAPRQRLERLRALLID</sequence>
<feature type="compositionally biased region" description="Basic and acidic residues" evidence="1">
    <location>
        <begin position="816"/>
        <end position="831"/>
    </location>
</feature>
<dbReference type="SUPFAM" id="SSF48452">
    <property type="entry name" value="TPR-like"/>
    <property type="match status" value="1"/>
</dbReference>
<gene>
    <name evidence="2" type="ORF">FCC1311_000432</name>
</gene>
<proteinExistence type="predicted"/>